<accession>A0A4Y2B0W3</accession>
<protein>
    <submittedName>
        <fullName evidence="1">Uncharacterized protein</fullName>
    </submittedName>
</protein>
<gene>
    <name evidence="1" type="ORF">AVEN_193213_1</name>
</gene>
<reference evidence="1 2" key="1">
    <citation type="journal article" date="2019" name="Sci. Rep.">
        <title>Orb-weaving spider Araneus ventricosus genome elucidates the spidroin gene catalogue.</title>
        <authorList>
            <person name="Kono N."/>
            <person name="Nakamura H."/>
            <person name="Ohtoshi R."/>
            <person name="Moran D.A.P."/>
            <person name="Shinohara A."/>
            <person name="Yoshida Y."/>
            <person name="Fujiwara M."/>
            <person name="Mori M."/>
            <person name="Tomita M."/>
            <person name="Arakawa K."/>
        </authorList>
    </citation>
    <scope>NUCLEOTIDE SEQUENCE [LARGE SCALE GENOMIC DNA]</scope>
</reference>
<evidence type="ECO:0000313" key="2">
    <source>
        <dbReference type="Proteomes" id="UP000499080"/>
    </source>
</evidence>
<dbReference type="EMBL" id="BGPR01000044">
    <property type="protein sequence ID" value="GBL85770.1"/>
    <property type="molecule type" value="Genomic_DNA"/>
</dbReference>
<dbReference type="AlphaFoldDB" id="A0A4Y2B0W3"/>
<dbReference type="Proteomes" id="UP000499080">
    <property type="component" value="Unassembled WGS sequence"/>
</dbReference>
<comment type="caution">
    <text evidence="1">The sequence shown here is derived from an EMBL/GenBank/DDBJ whole genome shotgun (WGS) entry which is preliminary data.</text>
</comment>
<name>A0A4Y2B0W3_ARAVE</name>
<organism evidence="1 2">
    <name type="scientific">Araneus ventricosus</name>
    <name type="common">Orbweaver spider</name>
    <name type="synonym">Epeira ventricosa</name>
    <dbReference type="NCBI Taxonomy" id="182803"/>
    <lineage>
        <taxon>Eukaryota</taxon>
        <taxon>Metazoa</taxon>
        <taxon>Ecdysozoa</taxon>
        <taxon>Arthropoda</taxon>
        <taxon>Chelicerata</taxon>
        <taxon>Arachnida</taxon>
        <taxon>Araneae</taxon>
        <taxon>Araneomorphae</taxon>
        <taxon>Entelegynae</taxon>
        <taxon>Araneoidea</taxon>
        <taxon>Araneidae</taxon>
        <taxon>Araneus</taxon>
    </lineage>
</organism>
<sequence length="127" mass="14490">MENVDGNKSGETCEWPTKFYKLKCLQMDWIKMNWIGGECPAFKDRVGPDPSKNMSHNRKRSSVRKIDNIWRGTKRQLDIQPVQIFTAPVELVDHKSTPMVVVSRKCVGGVFALGVWFTEEIGEDECG</sequence>
<proteinExistence type="predicted"/>
<keyword evidence="2" id="KW-1185">Reference proteome</keyword>
<evidence type="ECO:0000313" key="1">
    <source>
        <dbReference type="EMBL" id="GBL85770.1"/>
    </source>
</evidence>